<dbReference type="AlphaFoldDB" id="A0A934W0M2"/>
<feature type="region of interest" description="Disordered" evidence="1">
    <location>
        <begin position="201"/>
        <end position="325"/>
    </location>
</feature>
<dbReference type="Proteomes" id="UP000640485">
    <property type="component" value="Unassembled WGS sequence"/>
</dbReference>
<keyword evidence="3" id="KW-1185">Reference proteome</keyword>
<comment type="caution">
    <text evidence="2">The sequence shown here is derived from an EMBL/GenBank/DDBJ whole genome shotgun (WGS) entry which is preliminary data.</text>
</comment>
<proteinExistence type="predicted"/>
<sequence>MKSLALGLRLPDQRRDQAGRLQDVVERRFLPAVLQSLRAELDATYGSDAVIRIPYLRLRLNVGPQNRDAAALARQLGRDLAGQVRDGIRVVRPGSPQHATADEARLWPDRAAFLASAMIAAVRRAPGPDGQVEPAADTVGAVLREPAGTVQAVMSHCEQANALEDVLTALPDAMLRELVKAAEGGLAPSIRRRIAEYLARQAREEPESRATSKESRKRTRSQAATPEQAGEGPPEDKPIPSSEGAKKAEPQTPKSDAVSPNTPQRRDPLASSQPTAPTSPSQQSTTQTSRKAARTTPPPPDKEPQPSNAPHSPDSPTVPPVHPASTDQMQVFETGWGGLVYLLNVALRLGMPEALWRIGVPEGEALAEMLAIASGTDEDPAATLPAPGFPQRPKPQGMVAEWARDEFCEAILTAVRSLTDTTDLSVRIEARRAALAEDQTWRLTEWAVAALVVTLHDLLSPEPAPSLEIPGRIEVTDTLIRICLPLGAIDLGLRRAGLDANPGYLPWLDRRVEIAFGSDEEDWAL</sequence>
<dbReference type="EMBL" id="JAEPRQ010000003">
    <property type="protein sequence ID" value="MBK4216483.1"/>
    <property type="molecule type" value="Genomic_DNA"/>
</dbReference>
<evidence type="ECO:0000313" key="3">
    <source>
        <dbReference type="Proteomes" id="UP000640485"/>
    </source>
</evidence>
<dbReference type="RefSeq" id="WP_200686371.1">
    <property type="nucleotide sequence ID" value="NZ_JAEPRQ010000003.1"/>
</dbReference>
<feature type="compositionally biased region" description="Polar residues" evidence="1">
    <location>
        <begin position="252"/>
        <end position="263"/>
    </location>
</feature>
<feature type="compositionally biased region" description="Basic and acidic residues" evidence="1">
    <location>
        <begin position="201"/>
        <end position="214"/>
    </location>
</feature>
<evidence type="ECO:0000256" key="1">
    <source>
        <dbReference type="SAM" id="MobiDB-lite"/>
    </source>
</evidence>
<reference evidence="2" key="1">
    <citation type="submission" date="2021-01" db="EMBL/GenBank/DDBJ databases">
        <title>Paracoccus amoyensis sp. nov., isolated from the surface seawater along the coast of Xiamen Island, China.</title>
        <authorList>
            <person name="Lyu L."/>
        </authorList>
    </citation>
    <scope>NUCLEOTIDE SEQUENCE</scope>
    <source>
        <strain evidence="2">MJ17</strain>
    </source>
</reference>
<feature type="compositionally biased region" description="Basic and acidic residues" evidence="1">
    <location>
        <begin position="234"/>
        <end position="249"/>
    </location>
</feature>
<feature type="compositionally biased region" description="Low complexity" evidence="1">
    <location>
        <begin position="270"/>
        <end position="289"/>
    </location>
</feature>
<evidence type="ECO:0000313" key="2">
    <source>
        <dbReference type="EMBL" id="MBK4216483.1"/>
    </source>
</evidence>
<accession>A0A934W0M2</accession>
<protein>
    <submittedName>
        <fullName evidence="2">Uncharacterized protein</fullName>
    </submittedName>
</protein>
<organism evidence="2 3">
    <name type="scientific">Paracoccus caeni</name>
    <dbReference type="NCBI Taxonomy" id="657651"/>
    <lineage>
        <taxon>Bacteria</taxon>
        <taxon>Pseudomonadati</taxon>
        <taxon>Pseudomonadota</taxon>
        <taxon>Alphaproteobacteria</taxon>
        <taxon>Rhodobacterales</taxon>
        <taxon>Paracoccaceae</taxon>
        <taxon>Paracoccus</taxon>
    </lineage>
</organism>
<name>A0A934W0M2_9RHOB</name>
<gene>
    <name evidence="2" type="ORF">JJJ17_11150</name>
</gene>